<feature type="domain" description="Methyltransferase" evidence="2">
    <location>
        <begin position="134"/>
        <end position="227"/>
    </location>
</feature>
<accession>A0A919EG14</accession>
<evidence type="ECO:0000256" key="1">
    <source>
        <dbReference type="SAM" id="MobiDB-lite"/>
    </source>
</evidence>
<dbReference type="GO" id="GO:0000287">
    <property type="term" value="F:magnesium ion binding"/>
    <property type="evidence" value="ECO:0007669"/>
    <property type="project" value="InterPro"/>
</dbReference>
<dbReference type="GO" id="GO:0008757">
    <property type="term" value="F:S-adenosylmethionine-dependent methyltransferase activity"/>
    <property type="evidence" value="ECO:0007669"/>
    <property type="project" value="InterPro"/>
</dbReference>
<evidence type="ECO:0000313" key="4">
    <source>
        <dbReference type="Proteomes" id="UP000638313"/>
    </source>
</evidence>
<dbReference type="Pfam" id="PF13649">
    <property type="entry name" value="Methyltransf_25"/>
    <property type="match status" value="1"/>
</dbReference>
<dbReference type="InterPro" id="IPR049645">
    <property type="entry name" value="GPPMT_Stmyces"/>
</dbReference>
<protein>
    <submittedName>
        <fullName evidence="3">Methyltransferase</fullName>
    </submittedName>
</protein>
<dbReference type="GO" id="GO:0032259">
    <property type="term" value="P:methylation"/>
    <property type="evidence" value="ECO:0007669"/>
    <property type="project" value="UniProtKB-KW"/>
</dbReference>
<sequence>MDRSFPSARSLPCLHVPHTWKHRHRRKEPPPMTTTPDAPAQTSVLPSTVLRTAYQKSVADYWNKEKDPVNLRLGDVDGLYHHHYGIGDYDPSALEGPEETRDARIIEELHRLESAQADVLLDHLGTVRPDQRLLDAGCGRGGSSIMANARFGCQVDGVSISQAQVDFANEQARKRGVADKVRYHFRNMLDTGLPTGAFQGIWNNESTMYVDLFELFAEHARQLAYGGRYVVITGCYNDVTGGRSKAVSRIDEHYTCNIHPRSAYFKAMAANGLVPMNVVDLTAATIPYWELRAQSSVATGVEDPFLTAYREGSFHYLLIAADRI</sequence>
<name>A0A919EG14_9ACTN</name>
<dbReference type="EMBL" id="BNBD01000020">
    <property type="protein sequence ID" value="GHF71205.1"/>
    <property type="molecule type" value="Genomic_DNA"/>
</dbReference>
<keyword evidence="4" id="KW-1185">Reference proteome</keyword>
<evidence type="ECO:0000313" key="3">
    <source>
        <dbReference type="EMBL" id="GHF71205.1"/>
    </source>
</evidence>
<dbReference type="InterPro" id="IPR029063">
    <property type="entry name" value="SAM-dependent_MTases_sf"/>
</dbReference>
<dbReference type="GO" id="GO:1904047">
    <property type="term" value="F:S-adenosyl-L-methionine binding"/>
    <property type="evidence" value="ECO:0007669"/>
    <property type="project" value="InterPro"/>
</dbReference>
<reference evidence="3" key="2">
    <citation type="submission" date="2020-09" db="EMBL/GenBank/DDBJ databases">
        <authorList>
            <person name="Sun Q."/>
            <person name="Ohkuma M."/>
        </authorList>
    </citation>
    <scope>NUCLEOTIDE SEQUENCE</scope>
    <source>
        <strain evidence="3">JCM 4059</strain>
    </source>
</reference>
<dbReference type="PANTHER" id="PTHR44068">
    <property type="entry name" value="ZGC:194242"/>
    <property type="match status" value="1"/>
</dbReference>
<evidence type="ECO:0000259" key="2">
    <source>
        <dbReference type="Pfam" id="PF13649"/>
    </source>
</evidence>
<keyword evidence="3" id="KW-0489">Methyltransferase</keyword>
<dbReference type="Proteomes" id="UP000638313">
    <property type="component" value="Unassembled WGS sequence"/>
</dbReference>
<dbReference type="NCBIfam" id="NF041943">
    <property type="entry name" value="GPPMT_Stmyces"/>
    <property type="match status" value="1"/>
</dbReference>
<dbReference type="SUPFAM" id="SSF53335">
    <property type="entry name" value="S-adenosyl-L-methionine-dependent methyltransferases"/>
    <property type="match status" value="1"/>
</dbReference>
<dbReference type="PANTHER" id="PTHR44068:SF11">
    <property type="entry name" value="GERANYL DIPHOSPHATE 2-C-METHYLTRANSFERASE"/>
    <property type="match status" value="1"/>
</dbReference>
<keyword evidence="3" id="KW-0808">Transferase</keyword>
<dbReference type="InterPro" id="IPR050447">
    <property type="entry name" value="Erg6_SMT_methyltransf"/>
</dbReference>
<comment type="caution">
    <text evidence="3">The sequence shown here is derived from an EMBL/GenBank/DDBJ whole genome shotgun (WGS) entry which is preliminary data.</text>
</comment>
<proteinExistence type="predicted"/>
<dbReference type="InterPro" id="IPR041698">
    <property type="entry name" value="Methyltransf_25"/>
</dbReference>
<dbReference type="Gene3D" id="3.40.50.150">
    <property type="entry name" value="Vaccinia Virus protein VP39"/>
    <property type="match status" value="1"/>
</dbReference>
<gene>
    <name evidence="3" type="ORF">GCM10010218_60680</name>
</gene>
<reference evidence="3" key="1">
    <citation type="journal article" date="2014" name="Int. J. Syst. Evol. Microbiol.">
        <title>Complete genome sequence of Corynebacterium casei LMG S-19264T (=DSM 44701T), isolated from a smear-ripened cheese.</title>
        <authorList>
            <consortium name="US DOE Joint Genome Institute (JGI-PGF)"/>
            <person name="Walter F."/>
            <person name="Albersmeier A."/>
            <person name="Kalinowski J."/>
            <person name="Ruckert C."/>
        </authorList>
    </citation>
    <scope>NUCLEOTIDE SEQUENCE</scope>
    <source>
        <strain evidence="3">JCM 4059</strain>
    </source>
</reference>
<feature type="region of interest" description="Disordered" evidence="1">
    <location>
        <begin position="16"/>
        <end position="41"/>
    </location>
</feature>
<dbReference type="CDD" id="cd02440">
    <property type="entry name" value="AdoMet_MTases"/>
    <property type="match status" value="1"/>
</dbReference>
<dbReference type="AlphaFoldDB" id="A0A919EG14"/>
<organism evidence="3 4">
    <name type="scientific">Streptomyces mashuensis</name>
    <dbReference type="NCBI Taxonomy" id="33904"/>
    <lineage>
        <taxon>Bacteria</taxon>
        <taxon>Bacillati</taxon>
        <taxon>Actinomycetota</taxon>
        <taxon>Actinomycetes</taxon>
        <taxon>Kitasatosporales</taxon>
        <taxon>Streptomycetaceae</taxon>
        <taxon>Streptomyces</taxon>
    </lineage>
</organism>
<feature type="compositionally biased region" description="Basic residues" evidence="1">
    <location>
        <begin position="18"/>
        <end position="27"/>
    </location>
</feature>